<reference evidence="4" key="1">
    <citation type="submission" date="2017-09" db="EMBL/GenBank/DDBJ databases">
        <title>Depth-based differentiation of microbial function through sediment-hosted aquifers and enrichment of novel symbionts in the deep terrestrial subsurface.</title>
        <authorList>
            <person name="Probst A.J."/>
            <person name="Ladd B."/>
            <person name="Jarett J.K."/>
            <person name="Geller-Mcgrath D.E."/>
            <person name="Sieber C.M.K."/>
            <person name="Emerson J.B."/>
            <person name="Anantharaman K."/>
            <person name="Thomas B.C."/>
            <person name="Malmstrom R."/>
            <person name="Stieglmeier M."/>
            <person name="Klingl A."/>
            <person name="Woyke T."/>
            <person name="Ryan C.M."/>
            <person name="Banfield J.F."/>
        </authorList>
    </citation>
    <scope>NUCLEOTIDE SEQUENCE [LARGE SCALE GENOMIC DNA]</scope>
</reference>
<dbReference type="InterPro" id="IPR015797">
    <property type="entry name" value="NUDIX_hydrolase-like_dom_sf"/>
</dbReference>
<protein>
    <recommendedName>
        <fullName evidence="2">Nudix hydrolase domain-containing protein</fullName>
    </recommendedName>
</protein>
<proteinExistence type="predicted"/>
<dbReference type="SUPFAM" id="SSF55811">
    <property type="entry name" value="Nudix"/>
    <property type="match status" value="1"/>
</dbReference>
<dbReference type="InterPro" id="IPR000086">
    <property type="entry name" value="NUDIX_hydrolase_dom"/>
</dbReference>
<dbReference type="InterPro" id="IPR020084">
    <property type="entry name" value="NUDIX_hydrolase_CS"/>
</dbReference>
<dbReference type="EMBL" id="PFAZ01000007">
    <property type="protein sequence ID" value="PIR89083.1"/>
    <property type="molecule type" value="Genomic_DNA"/>
</dbReference>
<keyword evidence="1" id="KW-0378">Hydrolase</keyword>
<dbReference type="AlphaFoldDB" id="A0A2H0URU2"/>
<dbReference type="PANTHER" id="PTHR43736">
    <property type="entry name" value="ADP-RIBOSE PYROPHOSPHATASE"/>
    <property type="match status" value="1"/>
</dbReference>
<dbReference type="PANTHER" id="PTHR43736:SF1">
    <property type="entry name" value="DIHYDRONEOPTERIN TRIPHOSPHATE DIPHOSPHATASE"/>
    <property type="match status" value="1"/>
</dbReference>
<dbReference type="Proteomes" id="UP000231157">
    <property type="component" value="Unassembled WGS sequence"/>
</dbReference>
<dbReference type="Pfam" id="PF00293">
    <property type="entry name" value="NUDIX"/>
    <property type="match status" value="1"/>
</dbReference>
<dbReference type="CDD" id="cd02883">
    <property type="entry name" value="NUDIX_Hydrolase"/>
    <property type="match status" value="1"/>
</dbReference>
<comment type="caution">
    <text evidence="3">The sequence shown here is derived from an EMBL/GenBank/DDBJ whole genome shotgun (WGS) entry which is preliminary data.</text>
</comment>
<evidence type="ECO:0000259" key="2">
    <source>
        <dbReference type="PROSITE" id="PS51462"/>
    </source>
</evidence>
<dbReference type="PROSITE" id="PS00893">
    <property type="entry name" value="NUDIX_BOX"/>
    <property type="match status" value="1"/>
</dbReference>
<organism evidence="3 4">
    <name type="scientific">Candidatus Harrisonbacteria bacterium CG10_big_fil_rev_8_21_14_0_10_40_38</name>
    <dbReference type="NCBI Taxonomy" id="1974583"/>
    <lineage>
        <taxon>Bacteria</taxon>
        <taxon>Candidatus Harrisoniibacteriota</taxon>
    </lineage>
</organism>
<dbReference type="GO" id="GO:0016787">
    <property type="term" value="F:hydrolase activity"/>
    <property type="evidence" value="ECO:0007669"/>
    <property type="project" value="UniProtKB-KW"/>
</dbReference>
<dbReference type="PROSITE" id="PS51462">
    <property type="entry name" value="NUDIX"/>
    <property type="match status" value="1"/>
</dbReference>
<gene>
    <name evidence="3" type="ORF">COU07_02540</name>
</gene>
<dbReference type="Gene3D" id="3.90.79.10">
    <property type="entry name" value="Nucleoside Triphosphate Pyrophosphohydrolase"/>
    <property type="match status" value="1"/>
</dbReference>
<evidence type="ECO:0000313" key="3">
    <source>
        <dbReference type="EMBL" id="PIR89083.1"/>
    </source>
</evidence>
<name>A0A2H0URU2_9BACT</name>
<evidence type="ECO:0000313" key="4">
    <source>
        <dbReference type="Proteomes" id="UP000231157"/>
    </source>
</evidence>
<sequence>MQEEATKFINLGVIQNKEGDILMIRRKREEVGKDESVLKWAFPGGKQKLAESRNECVKREVLAETGYSVTPVKQISLRKHPQIEMWIAYHLCKLNDENPITEPSEPHEVAEIKWVNKEEIPSLVTTDIDPEVKKELGLK</sequence>
<accession>A0A2H0URU2</accession>
<feature type="domain" description="Nudix hydrolase" evidence="2">
    <location>
        <begin position="5"/>
        <end position="138"/>
    </location>
</feature>
<evidence type="ECO:0000256" key="1">
    <source>
        <dbReference type="ARBA" id="ARBA00022801"/>
    </source>
</evidence>